<reference evidence="2 3" key="1">
    <citation type="submission" date="2014-03" db="EMBL/GenBank/DDBJ databases">
        <title>Genomics of Bifidobacteria.</title>
        <authorList>
            <person name="Ventura M."/>
            <person name="Milani C."/>
            <person name="Lugli G.A."/>
        </authorList>
    </citation>
    <scope>NUCLEOTIDE SEQUENCE [LARGE SCALE GENOMIC DNA]</scope>
    <source>
        <strain evidence="2 3">LMG 21811</strain>
    </source>
</reference>
<accession>A0A087D4H7</accession>
<organism evidence="2 3">
    <name type="scientific">Bifidobacterium ruminantium</name>
    <dbReference type="NCBI Taxonomy" id="78346"/>
    <lineage>
        <taxon>Bacteria</taxon>
        <taxon>Bacillati</taxon>
        <taxon>Actinomycetota</taxon>
        <taxon>Actinomycetes</taxon>
        <taxon>Bifidobacteriales</taxon>
        <taxon>Bifidobacteriaceae</taxon>
        <taxon>Bifidobacterium</taxon>
    </lineage>
</organism>
<dbReference type="InterPro" id="IPR001387">
    <property type="entry name" value="Cro/C1-type_HTH"/>
</dbReference>
<name>A0A087D4H7_BIFRU</name>
<evidence type="ECO:0000313" key="3">
    <source>
        <dbReference type="Proteomes" id="UP000029078"/>
    </source>
</evidence>
<dbReference type="RefSeq" id="WP_026646101.1">
    <property type="nucleotide sequence ID" value="NZ_CALLHR010000215.1"/>
</dbReference>
<dbReference type="PROSITE" id="PS50943">
    <property type="entry name" value="HTH_CROC1"/>
    <property type="match status" value="1"/>
</dbReference>
<keyword evidence="3" id="KW-1185">Reference proteome</keyword>
<dbReference type="PANTHER" id="PTHR37301:SF1">
    <property type="entry name" value="DNA-BINDING PROTEIN"/>
    <property type="match status" value="1"/>
</dbReference>
<proteinExistence type="predicted"/>
<dbReference type="SMART" id="SM00530">
    <property type="entry name" value="HTH_XRE"/>
    <property type="match status" value="1"/>
</dbReference>
<gene>
    <name evidence="2" type="ORF">BRUM_0192</name>
</gene>
<feature type="domain" description="HTH cro/C1-type" evidence="1">
    <location>
        <begin position="13"/>
        <end position="62"/>
    </location>
</feature>
<dbReference type="Proteomes" id="UP000029078">
    <property type="component" value="Unassembled WGS sequence"/>
</dbReference>
<evidence type="ECO:0000313" key="2">
    <source>
        <dbReference type="EMBL" id="KFI90427.1"/>
    </source>
</evidence>
<dbReference type="AlphaFoldDB" id="A0A087D4H7"/>
<sequence>MAIRVNLDVMLAKRKMGVNELADAIGITPANVSVLKNGRAKAIRFSTLDAICSVLDCQPGDVLEWVDDAD</sequence>
<dbReference type="SUPFAM" id="SSF47413">
    <property type="entry name" value="lambda repressor-like DNA-binding domains"/>
    <property type="match status" value="1"/>
</dbReference>
<dbReference type="CDD" id="cd00093">
    <property type="entry name" value="HTH_XRE"/>
    <property type="match status" value="1"/>
</dbReference>
<comment type="caution">
    <text evidence="2">The sequence shown here is derived from an EMBL/GenBank/DDBJ whole genome shotgun (WGS) entry which is preliminary data.</text>
</comment>
<dbReference type="Pfam" id="PF13443">
    <property type="entry name" value="HTH_26"/>
    <property type="match status" value="1"/>
</dbReference>
<dbReference type="InterPro" id="IPR010982">
    <property type="entry name" value="Lambda_DNA-bd_dom_sf"/>
</dbReference>
<evidence type="ECO:0000259" key="1">
    <source>
        <dbReference type="PROSITE" id="PS50943"/>
    </source>
</evidence>
<dbReference type="EMBL" id="JGZL01000003">
    <property type="protein sequence ID" value="KFI90427.1"/>
    <property type="molecule type" value="Genomic_DNA"/>
</dbReference>
<dbReference type="Gene3D" id="1.10.260.40">
    <property type="entry name" value="lambda repressor-like DNA-binding domains"/>
    <property type="match status" value="1"/>
</dbReference>
<dbReference type="PANTHER" id="PTHR37301">
    <property type="entry name" value="DNA-BINDING PROTEIN-RELATED"/>
    <property type="match status" value="1"/>
</dbReference>
<dbReference type="eggNOG" id="COG3655">
    <property type="taxonomic scope" value="Bacteria"/>
</dbReference>
<dbReference type="GO" id="GO:0003677">
    <property type="term" value="F:DNA binding"/>
    <property type="evidence" value="ECO:0007669"/>
    <property type="project" value="InterPro"/>
</dbReference>
<dbReference type="STRING" id="78346.BRUM_0192"/>
<protein>
    <submittedName>
        <fullName evidence="2">Transcriptional regulator, XRE family</fullName>
    </submittedName>
</protein>